<keyword evidence="3" id="KW-0812">Transmembrane</keyword>
<dbReference type="OrthoDB" id="4150500at2759"/>
<dbReference type="InterPro" id="IPR019603">
    <property type="entry name" value="Tom5"/>
</dbReference>
<evidence type="ECO:0000256" key="1">
    <source>
        <dbReference type="ARBA" id="ARBA00004572"/>
    </source>
</evidence>
<dbReference type="GO" id="GO:0005741">
    <property type="term" value="C:mitochondrial outer membrane"/>
    <property type="evidence" value="ECO:0007669"/>
    <property type="project" value="UniProtKB-SubCell"/>
</dbReference>
<sequence length="97" mass="10673">MWLGAVASTRNTPKLSEEQTSSSPKETPPPHRNTLTGYPNPTPPKQPYNMFGAPPPPSPAEVRAQEIAAKSALQYTLSTCFVLYLSPFVVDYVRKLI</sequence>
<feature type="region of interest" description="Disordered" evidence="10">
    <location>
        <begin position="1"/>
        <end position="60"/>
    </location>
</feature>
<reference evidence="11 12" key="1">
    <citation type="submission" date="2019-04" db="EMBL/GenBank/DDBJ databases">
        <title>Comparative genomics and transcriptomics to analyze fruiting body development in filamentous ascomycetes.</title>
        <authorList>
            <consortium name="DOE Joint Genome Institute"/>
            <person name="Lutkenhaus R."/>
            <person name="Traeger S."/>
            <person name="Breuer J."/>
            <person name="Kuo A."/>
            <person name="Lipzen A."/>
            <person name="Pangilinan J."/>
            <person name="Dilworth D."/>
            <person name="Sandor L."/>
            <person name="Poggeler S."/>
            <person name="Barry K."/>
            <person name="Grigoriev I.V."/>
            <person name="Nowrousian M."/>
        </authorList>
    </citation>
    <scope>NUCLEOTIDE SEQUENCE [LARGE SCALE GENOMIC DNA]</scope>
    <source>
        <strain evidence="11 12">CBS 389.68</strain>
    </source>
</reference>
<evidence type="ECO:0000256" key="10">
    <source>
        <dbReference type="SAM" id="MobiDB-lite"/>
    </source>
</evidence>
<keyword evidence="12" id="KW-1185">Reference proteome</keyword>
<comment type="subcellular location">
    <subcellularLocation>
        <location evidence="1">Mitochondrion outer membrane</location>
        <topology evidence="1">Single-pass membrane protein</topology>
    </subcellularLocation>
</comment>
<evidence type="ECO:0000313" key="12">
    <source>
        <dbReference type="Proteomes" id="UP000298138"/>
    </source>
</evidence>
<evidence type="ECO:0000256" key="3">
    <source>
        <dbReference type="ARBA" id="ARBA00022692"/>
    </source>
</evidence>
<dbReference type="Proteomes" id="UP000298138">
    <property type="component" value="Unassembled WGS sequence"/>
</dbReference>
<evidence type="ECO:0000256" key="2">
    <source>
        <dbReference type="ARBA" id="ARBA00022448"/>
    </source>
</evidence>
<evidence type="ECO:0000256" key="9">
    <source>
        <dbReference type="ARBA" id="ARBA00025716"/>
    </source>
</evidence>
<gene>
    <name evidence="11" type="ORF">EX30DRAFT_370766</name>
</gene>
<dbReference type="Pfam" id="PF10642">
    <property type="entry name" value="Tom5"/>
    <property type="match status" value="1"/>
</dbReference>
<evidence type="ECO:0000256" key="8">
    <source>
        <dbReference type="ARBA" id="ARBA00023136"/>
    </source>
</evidence>
<protein>
    <submittedName>
        <fullName evidence="11">Uncharacterized protein</fullName>
    </submittedName>
</protein>
<keyword evidence="8" id="KW-0472">Membrane</keyword>
<organism evidence="11 12">
    <name type="scientific">Ascodesmis nigricans</name>
    <dbReference type="NCBI Taxonomy" id="341454"/>
    <lineage>
        <taxon>Eukaryota</taxon>
        <taxon>Fungi</taxon>
        <taxon>Dikarya</taxon>
        <taxon>Ascomycota</taxon>
        <taxon>Pezizomycotina</taxon>
        <taxon>Pezizomycetes</taxon>
        <taxon>Pezizales</taxon>
        <taxon>Ascodesmidaceae</taxon>
        <taxon>Ascodesmis</taxon>
    </lineage>
</organism>
<evidence type="ECO:0000256" key="7">
    <source>
        <dbReference type="ARBA" id="ARBA00023128"/>
    </source>
</evidence>
<evidence type="ECO:0000313" key="11">
    <source>
        <dbReference type="EMBL" id="TGZ82084.1"/>
    </source>
</evidence>
<keyword evidence="2" id="KW-0813">Transport</keyword>
<keyword evidence="4" id="KW-1000">Mitochondrion outer membrane</keyword>
<evidence type="ECO:0000256" key="5">
    <source>
        <dbReference type="ARBA" id="ARBA00022927"/>
    </source>
</evidence>
<name>A0A4S2MZS2_9PEZI</name>
<dbReference type="AlphaFoldDB" id="A0A4S2MZS2"/>
<keyword evidence="6" id="KW-1133">Transmembrane helix</keyword>
<proteinExistence type="inferred from homology"/>
<dbReference type="EMBL" id="ML220116">
    <property type="protein sequence ID" value="TGZ82084.1"/>
    <property type="molecule type" value="Genomic_DNA"/>
</dbReference>
<comment type="similarity">
    <text evidence="9">Belongs to the Tom5 family.</text>
</comment>
<dbReference type="GO" id="GO:0006626">
    <property type="term" value="P:protein targeting to mitochondrion"/>
    <property type="evidence" value="ECO:0007669"/>
    <property type="project" value="UniProtKB-ARBA"/>
</dbReference>
<feature type="compositionally biased region" description="Polar residues" evidence="10">
    <location>
        <begin position="8"/>
        <end position="25"/>
    </location>
</feature>
<keyword evidence="5" id="KW-0653">Protein transport</keyword>
<evidence type="ECO:0000256" key="4">
    <source>
        <dbReference type="ARBA" id="ARBA00022787"/>
    </source>
</evidence>
<accession>A0A4S2MZS2</accession>
<dbReference type="GO" id="GO:0015031">
    <property type="term" value="P:protein transport"/>
    <property type="evidence" value="ECO:0007669"/>
    <property type="project" value="UniProtKB-KW"/>
</dbReference>
<keyword evidence="7" id="KW-0496">Mitochondrion</keyword>
<evidence type="ECO:0000256" key="6">
    <source>
        <dbReference type="ARBA" id="ARBA00022989"/>
    </source>
</evidence>
<dbReference type="InParanoid" id="A0A4S2MZS2"/>